<proteinExistence type="predicted"/>
<organism evidence="2">
    <name type="scientific">Anguilla anguilla</name>
    <name type="common">European freshwater eel</name>
    <name type="synonym">Muraena anguilla</name>
    <dbReference type="NCBI Taxonomy" id="7936"/>
    <lineage>
        <taxon>Eukaryota</taxon>
        <taxon>Metazoa</taxon>
        <taxon>Chordata</taxon>
        <taxon>Craniata</taxon>
        <taxon>Vertebrata</taxon>
        <taxon>Euteleostomi</taxon>
        <taxon>Actinopterygii</taxon>
        <taxon>Neopterygii</taxon>
        <taxon>Teleostei</taxon>
        <taxon>Anguilliformes</taxon>
        <taxon>Anguillidae</taxon>
        <taxon>Anguilla</taxon>
    </lineage>
</organism>
<accession>A0A0E9PB14</accession>
<sequence>MKSSHMCTGQQVIPSNSSQPINNLPTMSITTPGSSLKRTDLNRSISR</sequence>
<reference evidence="2" key="1">
    <citation type="submission" date="2014-11" db="EMBL/GenBank/DDBJ databases">
        <authorList>
            <person name="Amaro Gonzalez C."/>
        </authorList>
    </citation>
    <scope>NUCLEOTIDE SEQUENCE</scope>
</reference>
<dbReference type="EMBL" id="GBXM01106736">
    <property type="protein sequence ID" value="JAH01841.1"/>
    <property type="molecule type" value="Transcribed_RNA"/>
</dbReference>
<evidence type="ECO:0000256" key="1">
    <source>
        <dbReference type="SAM" id="MobiDB-lite"/>
    </source>
</evidence>
<reference evidence="2" key="2">
    <citation type="journal article" date="2015" name="Fish Shellfish Immunol.">
        <title>Early steps in the European eel (Anguilla anguilla)-Vibrio vulnificus interaction in the gills: Role of the RtxA13 toxin.</title>
        <authorList>
            <person name="Callol A."/>
            <person name="Pajuelo D."/>
            <person name="Ebbesson L."/>
            <person name="Teles M."/>
            <person name="MacKenzie S."/>
            <person name="Amaro C."/>
        </authorList>
    </citation>
    <scope>NUCLEOTIDE SEQUENCE</scope>
</reference>
<dbReference type="AlphaFoldDB" id="A0A0E9PB14"/>
<feature type="region of interest" description="Disordered" evidence="1">
    <location>
        <begin position="1"/>
        <end position="47"/>
    </location>
</feature>
<name>A0A0E9PB14_ANGAN</name>
<evidence type="ECO:0000313" key="2">
    <source>
        <dbReference type="EMBL" id="JAH01841.1"/>
    </source>
</evidence>
<protein>
    <submittedName>
        <fullName evidence="2">Uncharacterized protein</fullName>
    </submittedName>
</protein>